<dbReference type="EMBL" id="MCGE01000004">
    <property type="protein sequence ID" value="ORZ22138.1"/>
    <property type="molecule type" value="Genomic_DNA"/>
</dbReference>
<evidence type="ECO:0000313" key="2">
    <source>
        <dbReference type="EMBL" id="ORZ22138.1"/>
    </source>
</evidence>
<feature type="region of interest" description="Disordered" evidence="1">
    <location>
        <begin position="1"/>
        <end position="102"/>
    </location>
</feature>
<sequence>MQRSTRTRQDYDDENVTGSENATRSNTKGRSNDSEPKQQLYEKNVNRIMTRQQSAKLNEKGNQSVLMEMKRGPRAQGSTTIELKGPSSRTPNFKAVSSNSPNLTATELKERAEEEAIFSKQSSSMTPIHESAMIKHADNQLYSQNSTFPSSQVKETIEANQECFNAYDSISPFALDVFDSAFCLDAYDTSALTAKFQEEQFYYSQFPMTNSPEHVSVDNGMNEQDYGDDIIDINSDLLKNIYSVDEQETFLAELSPLFETQSTPAMQSSQ</sequence>
<dbReference type="AlphaFoldDB" id="A0A1X2ITL4"/>
<organism evidence="2 3">
    <name type="scientific">Absidia repens</name>
    <dbReference type="NCBI Taxonomy" id="90262"/>
    <lineage>
        <taxon>Eukaryota</taxon>
        <taxon>Fungi</taxon>
        <taxon>Fungi incertae sedis</taxon>
        <taxon>Mucoromycota</taxon>
        <taxon>Mucoromycotina</taxon>
        <taxon>Mucoromycetes</taxon>
        <taxon>Mucorales</taxon>
        <taxon>Cunninghamellaceae</taxon>
        <taxon>Absidia</taxon>
    </lineage>
</organism>
<protein>
    <submittedName>
        <fullName evidence="2">Uncharacterized protein</fullName>
    </submittedName>
</protein>
<gene>
    <name evidence="2" type="ORF">BCR42DRAFT_472968</name>
</gene>
<name>A0A1X2ITL4_9FUNG</name>
<evidence type="ECO:0000256" key="1">
    <source>
        <dbReference type="SAM" id="MobiDB-lite"/>
    </source>
</evidence>
<keyword evidence="3" id="KW-1185">Reference proteome</keyword>
<feature type="compositionally biased region" description="Polar residues" evidence="1">
    <location>
        <begin position="47"/>
        <end position="65"/>
    </location>
</feature>
<proteinExistence type="predicted"/>
<reference evidence="2 3" key="1">
    <citation type="submission" date="2016-07" db="EMBL/GenBank/DDBJ databases">
        <title>Pervasive Adenine N6-methylation of Active Genes in Fungi.</title>
        <authorList>
            <consortium name="DOE Joint Genome Institute"/>
            <person name="Mondo S.J."/>
            <person name="Dannebaum R.O."/>
            <person name="Kuo R.C."/>
            <person name="Labutti K."/>
            <person name="Haridas S."/>
            <person name="Kuo A."/>
            <person name="Salamov A."/>
            <person name="Ahrendt S.R."/>
            <person name="Lipzen A."/>
            <person name="Sullivan W."/>
            <person name="Andreopoulos W.B."/>
            <person name="Clum A."/>
            <person name="Lindquist E."/>
            <person name="Daum C."/>
            <person name="Ramamoorthy G.K."/>
            <person name="Gryganskyi A."/>
            <person name="Culley D."/>
            <person name="Magnuson J.K."/>
            <person name="James T.Y."/>
            <person name="O'Malley M.A."/>
            <person name="Stajich J.E."/>
            <person name="Spatafora J.W."/>
            <person name="Visel A."/>
            <person name="Grigoriev I.V."/>
        </authorList>
    </citation>
    <scope>NUCLEOTIDE SEQUENCE [LARGE SCALE GENOMIC DNA]</scope>
    <source>
        <strain evidence="2 3">NRRL 1336</strain>
    </source>
</reference>
<evidence type="ECO:0000313" key="3">
    <source>
        <dbReference type="Proteomes" id="UP000193560"/>
    </source>
</evidence>
<feature type="compositionally biased region" description="Polar residues" evidence="1">
    <location>
        <begin position="76"/>
        <end position="102"/>
    </location>
</feature>
<comment type="caution">
    <text evidence="2">The sequence shown here is derived from an EMBL/GenBank/DDBJ whole genome shotgun (WGS) entry which is preliminary data.</text>
</comment>
<feature type="compositionally biased region" description="Polar residues" evidence="1">
    <location>
        <begin position="16"/>
        <end position="29"/>
    </location>
</feature>
<accession>A0A1X2ITL4</accession>
<dbReference type="Proteomes" id="UP000193560">
    <property type="component" value="Unassembled WGS sequence"/>
</dbReference>